<feature type="transmembrane region" description="Helical" evidence="8">
    <location>
        <begin position="292"/>
        <end position="311"/>
    </location>
</feature>
<dbReference type="STRING" id="758825.SAMN02982985_01919"/>
<name>A0A1I4LF62_9BURK</name>
<feature type="transmembrane region" description="Helical" evidence="8">
    <location>
        <begin position="173"/>
        <end position="192"/>
    </location>
</feature>
<feature type="transmembrane region" description="Helical" evidence="8">
    <location>
        <begin position="33"/>
        <end position="51"/>
    </location>
</feature>
<keyword evidence="5 8" id="KW-0812">Transmembrane</keyword>
<dbReference type="Pfam" id="PF01594">
    <property type="entry name" value="AI-2E_transport"/>
    <property type="match status" value="1"/>
</dbReference>
<sequence length="630" mass="66711">MSIEPKTHLVSAGVSGIVGAATVLALLYFGRDVLIPITLAIILSLLVAPWVQRLRHIGLGPTASVGVAVLTLALALGAVGFAIGLQVVRIGASLPQYTDTIRSKVAAVEQLASGRLGRFNSEAGRLVEQWADGPAPGAATLPRAAADGGPVPVEIHEAPLKPLQLLLRIASSIWPPLETAGIVLVVLVFVLLEHEALRDRFIRLAGGDDLRATTVAVNDAGQRLSRFFVSQFAVNVGTGGLVWLGLSLLGLSQALLWGAMTATLRFIPYIGVPIAACCATLLAAAVAPGWSLALMTLLLFLCIEVVVAQMVEPKLYGHTTGLSPLSVVIAAIFWSWIWGPVGLVLSTPLTLCLVVAGRYVRALNMFEILLGEMPALTLPQNFYQRALSGDSQEIIASARRILARKTFAAYCDAVLAPALHLARADLDAKTISKGEQLKVASAIAAVIEALGEKPRWWRRYGRTSMLEDLNIGRELRHRREALLGENQGALDVPAGTIVLCIGAGSVGDELAAEILVRILRLQGIDGRHIALDEFDGTPPDDFNPAVLALYCLVSIEPAKEQSQIAAALAALAGFLPDAEPLALLIASPFEQLVLQDSDAGGGRAVARSFEAAAQACQRILRGKRPLPPKT</sequence>
<evidence type="ECO:0000256" key="5">
    <source>
        <dbReference type="ARBA" id="ARBA00022692"/>
    </source>
</evidence>
<evidence type="ECO:0000256" key="2">
    <source>
        <dbReference type="ARBA" id="ARBA00009773"/>
    </source>
</evidence>
<feature type="transmembrane region" description="Helical" evidence="8">
    <location>
        <begin position="63"/>
        <end position="85"/>
    </location>
</feature>
<dbReference type="PANTHER" id="PTHR21716:SF53">
    <property type="entry name" value="PERMEASE PERM-RELATED"/>
    <property type="match status" value="1"/>
</dbReference>
<keyword evidence="4" id="KW-1003">Cell membrane</keyword>
<dbReference type="EMBL" id="FOTW01000009">
    <property type="protein sequence ID" value="SFL89570.1"/>
    <property type="molecule type" value="Genomic_DNA"/>
</dbReference>
<evidence type="ECO:0000313" key="9">
    <source>
        <dbReference type="EMBL" id="SFL89570.1"/>
    </source>
</evidence>
<keyword evidence="10" id="KW-1185">Reference proteome</keyword>
<organism evidence="9 10">
    <name type="scientific">Rugamonas rubra</name>
    <dbReference type="NCBI Taxonomy" id="758825"/>
    <lineage>
        <taxon>Bacteria</taxon>
        <taxon>Pseudomonadati</taxon>
        <taxon>Pseudomonadota</taxon>
        <taxon>Betaproteobacteria</taxon>
        <taxon>Burkholderiales</taxon>
        <taxon>Oxalobacteraceae</taxon>
        <taxon>Telluria group</taxon>
        <taxon>Rugamonas</taxon>
    </lineage>
</organism>
<evidence type="ECO:0000313" key="10">
    <source>
        <dbReference type="Proteomes" id="UP000199470"/>
    </source>
</evidence>
<accession>A0A1I4LF62</accession>
<evidence type="ECO:0000256" key="6">
    <source>
        <dbReference type="ARBA" id="ARBA00022989"/>
    </source>
</evidence>
<evidence type="ECO:0000256" key="4">
    <source>
        <dbReference type="ARBA" id="ARBA00022475"/>
    </source>
</evidence>
<keyword evidence="6 8" id="KW-1133">Transmembrane helix</keyword>
<dbReference type="AlphaFoldDB" id="A0A1I4LF62"/>
<evidence type="ECO:0000256" key="1">
    <source>
        <dbReference type="ARBA" id="ARBA00004651"/>
    </source>
</evidence>
<keyword evidence="7 8" id="KW-0472">Membrane</keyword>
<protein>
    <submittedName>
        <fullName evidence="9">Predicted PurR-regulated permease PerM</fullName>
    </submittedName>
</protein>
<feature type="transmembrane region" description="Helical" evidence="8">
    <location>
        <begin position="266"/>
        <end position="285"/>
    </location>
</feature>
<dbReference type="GO" id="GO:0005886">
    <property type="term" value="C:plasma membrane"/>
    <property type="evidence" value="ECO:0007669"/>
    <property type="project" value="UniProtKB-SubCell"/>
</dbReference>
<dbReference type="Proteomes" id="UP000199470">
    <property type="component" value="Unassembled WGS sequence"/>
</dbReference>
<evidence type="ECO:0000256" key="3">
    <source>
        <dbReference type="ARBA" id="ARBA00022448"/>
    </source>
</evidence>
<keyword evidence="3" id="KW-0813">Transport</keyword>
<feature type="transmembrane region" description="Helical" evidence="8">
    <location>
        <begin position="331"/>
        <end position="356"/>
    </location>
</feature>
<evidence type="ECO:0000256" key="8">
    <source>
        <dbReference type="SAM" id="Phobius"/>
    </source>
</evidence>
<gene>
    <name evidence="9" type="ORF">SAMN02982985_01919</name>
</gene>
<comment type="similarity">
    <text evidence="2">Belongs to the autoinducer-2 exporter (AI-2E) (TC 2.A.86) family.</text>
</comment>
<comment type="subcellular location">
    <subcellularLocation>
        <location evidence="1">Cell membrane</location>
        <topology evidence="1">Multi-pass membrane protein</topology>
    </subcellularLocation>
</comment>
<proteinExistence type="inferred from homology"/>
<feature type="transmembrane region" description="Helical" evidence="8">
    <location>
        <begin position="232"/>
        <end position="260"/>
    </location>
</feature>
<reference evidence="9 10" key="1">
    <citation type="submission" date="2016-10" db="EMBL/GenBank/DDBJ databases">
        <authorList>
            <person name="de Groot N.N."/>
        </authorList>
    </citation>
    <scope>NUCLEOTIDE SEQUENCE [LARGE SCALE GENOMIC DNA]</scope>
    <source>
        <strain evidence="9 10">ATCC 43154</strain>
    </source>
</reference>
<dbReference type="PANTHER" id="PTHR21716">
    <property type="entry name" value="TRANSMEMBRANE PROTEIN"/>
    <property type="match status" value="1"/>
</dbReference>
<feature type="transmembrane region" description="Helical" evidence="8">
    <location>
        <begin position="7"/>
        <end position="27"/>
    </location>
</feature>
<evidence type="ECO:0000256" key="7">
    <source>
        <dbReference type="ARBA" id="ARBA00023136"/>
    </source>
</evidence>
<dbReference type="InterPro" id="IPR002549">
    <property type="entry name" value="AI-2E-like"/>
</dbReference>